<evidence type="ECO:0000313" key="1">
    <source>
        <dbReference type="EMBL" id="CAG9793180.1"/>
    </source>
</evidence>
<dbReference type="AlphaFoldDB" id="A0A9N9RBT3"/>
<dbReference type="EMBL" id="OU893336">
    <property type="protein sequence ID" value="CAG9793180.1"/>
    <property type="molecule type" value="Genomic_DNA"/>
</dbReference>
<proteinExistence type="predicted"/>
<evidence type="ECO:0000313" key="2">
    <source>
        <dbReference type="Proteomes" id="UP001153714"/>
    </source>
</evidence>
<reference evidence="1" key="2">
    <citation type="submission" date="2022-10" db="EMBL/GenBank/DDBJ databases">
        <authorList>
            <consortium name="ENA_rothamsted_submissions"/>
            <consortium name="culmorum"/>
            <person name="King R."/>
        </authorList>
    </citation>
    <scope>NUCLEOTIDE SEQUENCE</scope>
</reference>
<dbReference type="Proteomes" id="UP001153714">
    <property type="component" value="Chromosome 5"/>
</dbReference>
<name>A0A9N9RBT3_9NEOP</name>
<organism evidence="1 2">
    <name type="scientific">Diatraea saccharalis</name>
    <name type="common">sugarcane borer</name>
    <dbReference type="NCBI Taxonomy" id="40085"/>
    <lineage>
        <taxon>Eukaryota</taxon>
        <taxon>Metazoa</taxon>
        <taxon>Ecdysozoa</taxon>
        <taxon>Arthropoda</taxon>
        <taxon>Hexapoda</taxon>
        <taxon>Insecta</taxon>
        <taxon>Pterygota</taxon>
        <taxon>Neoptera</taxon>
        <taxon>Endopterygota</taxon>
        <taxon>Lepidoptera</taxon>
        <taxon>Glossata</taxon>
        <taxon>Ditrysia</taxon>
        <taxon>Pyraloidea</taxon>
        <taxon>Crambidae</taxon>
        <taxon>Crambinae</taxon>
        <taxon>Diatraea</taxon>
    </lineage>
</organism>
<gene>
    <name evidence="1" type="ORF">DIATSA_LOCUS10642</name>
</gene>
<sequence>MDFGSIRSADDMSTKRILEIISDLKEEMGFTEYTSVSLVESSDRITIGEKEYLDQVLRPRGLLTGEAKEEINLSDLGILGIKFGVATTGAKLLKFLGTNILRDVFGSEVRVTRPVKRVDIRLTNLDDSITPSEMRATIAGRCVCSADGIVLGPLIEGDDGLNVALERCPVRAADLLLKEGRLQIELQIARWPDIARPYSVGGVRFEYL</sequence>
<reference evidence="1" key="1">
    <citation type="submission" date="2021-12" db="EMBL/GenBank/DDBJ databases">
        <authorList>
            <person name="King R."/>
        </authorList>
    </citation>
    <scope>NUCLEOTIDE SEQUENCE</scope>
</reference>
<protein>
    <submittedName>
        <fullName evidence="1">Uncharacterized protein</fullName>
    </submittedName>
</protein>
<accession>A0A9N9RBT3</accession>
<keyword evidence="2" id="KW-1185">Reference proteome</keyword>
<dbReference type="OrthoDB" id="7490362at2759"/>